<dbReference type="RefSeq" id="WP_169410305.1">
    <property type="nucleotide sequence ID" value="NZ_JAAXKZ010000009.1"/>
</dbReference>
<dbReference type="SUPFAM" id="SSF53474">
    <property type="entry name" value="alpha/beta-Hydrolases"/>
    <property type="match status" value="1"/>
</dbReference>
<keyword evidence="2" id="KW-1185">Reference proteome</keyword>
<dbReference type="Gene3D" id="3.40.50.1820">
    <property type="entry name" value="alpha/beta hydrolase"/>
    <property type="match status" value="1"/>
</dbReference>
<keyword evidence="1" id="KW-0378">Hydrolase</keyword>
<dbReference type="Proteomes" id="UP000586918">
    <property type="component" value="Unassembled WGS sequence"/>
</dbReference>
<dbReference type="AlphaFoldDB" id="A0A848DE05"/>
<dbReference type="PANTHER" id="PTHR42103:SF2">
    <property type="entry name" value="AB HYDROLASE-1 DOMAIN-CONTAINING PROTEIN"/>
    <property type="match status" value="1"/>
</dbReference>
<evidence type="ECO:0000313" key="2">
    <source>
        <dbReference type="Proteomes" id="UP000586918"/>
    </source>
</evidence>
<dbReference type="PANTHER" id="PTHR42103">
    <property type="entry name" value="ALPHA/BETA-HYDROLASES SUPERFAMILY PROTEIN"/>
    <property type="match status" value="1"/>
</dbReference>
<accession>A0A848DE05</accession>
<dbReference type="EMBL" id="JAAXKZ010000009">
    <property type="protein sequence ID" value="NMH90805.1"/>
    <property type="molecule type" value="Genomic_DNA"/>
</dbReference>
<protein>
    <submittedName>
        <fullName evidence="1">Alpha/beta hydrolase</fullName>
    </submittedName>
</protein>
<organism evidence="1 2">
    <name type="scientific">Pseudonocardia bannensis</name>
    <dbReference type="NCBI Taxonomy" id="630973"/>
    <lineage>
        <taxon>Bacteria</taxon>
        <taxon>Bacillati</taxon>
        <taxon>Actinomycetota</taxon>
        <taxon>Actinomycetes</taxon>
        <taxon>Pseudonocardiales</taxon>
        <taxon>Pseudonocardiaceae</taxon>
        <taxon>Pseudonocardia</taxon>
    </lineage>
</organism>
<dbReference type="InterPro" id="IPR029058">
    <property type="entry name" value="AB_hydrolase_fold"/>
</dbReference>
<proteinExistence type="predicted"/>
<dbReference type="GO" id="GO:0016787">
    <property type="term" value="F:hydrolase activity"/>
    <property type="evidence" value="ECO:0007669"/>
    <property type="project" value="UniProtKB-KW"/>
</dbReference>
<reference evidence="1 2" key="1">
    <citation type="submission" date="2020-04" db="EMBL/GenBank/DDBJ databases">
        <authorList>
            <person name="Klaysubun C."/>
            <person name="Duangmal K."/>
            <person name="Lipun K."/>
        </authorList>
    </citation>
    <scope>NUCLEOTIDE SEQUENCE [LARGE SCALE GENOMIC DNA]</scope>
    <source>
        <strain evidence="1 2">DSM 45300</strain>
    </source>
</reference>
<gene>
    <name evidence="1" type="ORF">HF519_04240</name>
</gene>
<name>A0A848DE05_9PSEU</name>
<sequence length="214" mass="23091">MIESLRLRTADGLGLEAEVASPGGEPRAAMVLCHPHPQYGGSMRTVVIDALFGALPAHGVACLRFNFRGVEGSDGGFDDGTGERLDVEAAVTALDERLPAEVPLVLAGWSFGADMALSVRHPRLGGWYAIAPPLRFARDLDRLATDPRPKLLALAERDEVRPPAEVARVARDWTHTEIEIVPGASHFFLGHTGRLVDLGAAFADRLARWSRDIS</sequence>
<comment type="caution">
    <text evidence="1">The sequence shown here is derived from an EMBL/GenBank/DDBJ whole genome shotgun (WGS) entry which is preliminary data.</text>
</comment>
<evidence type="ECO:0000313" key="1">
    <source>
        <dbReference type="EMBL" id="NMH90805.1"/>
    </source>
</evidence>